<evidence type="ECO:0000256" key="2">
    <source>
        <dbReference type="SAM" id="MobiDB-lite"/>
    </source>
</evidence>
<dbReference type="AlphaFoldDB" id="A0A8S1HXA8"/>
<dbReference type="EMBL" id="CAJGYM010000218">
    <property type="protein sequence ID" value="CAD6199942.1"/>
    <property type="molecule type" value="Genomic_DNA"/>
</dbReference>
<reference evidence="3" key="1">
    <citation type="submission" date="2020-10" db="EMBL/GenBank/DDBJ databases">
        <authorList>
            <person name="Kikuchi T."/>
        </authorList>
    </citation>
    <scope>NUCLEOTIDE SEQUENCE</scope>
    <source>
        <strain evidence="3">NKZ352</strain>
    </source>
</reference>
<keyword evidence="1" id="KW-0175">Coiled coil</keyword>
<protein>
    <submittedName>
        <fullName evidence="3">Uncharacterized protein</fullName>
    </submittedName>
</protein>
<comment type="caution">
    <text evidence="3">The sequence shown here is derived from an EMBL/GenBank/DDBJ whole genome shotgun (WGS) entry which is preliminary data.</text>
</comment>
<feature type="compositionally biased region" description="Basic residues" evidence="2">
    <location>
        <begin position="96"/>
        <end position="105"/>
    </location>
</feature>
<feature type="compositionally biased region" description="Low complexity" evidence="2">
    <location>
        <begin position="82"/>
        <end position="95"/>
    </location>
</feature>
<feature type="compositionally biased region" description="Basic and acidic residues" evidence="2">
    <location>
        <begin position="129"/>
        <end position="141"/>
    </location>
</feature>
<sequence length="162" mass="19178">MPPLTDRQREELIRKERQRRRIARLQQVRQQASEHARITRENVRQKQEEVLTEIRIHVDAEVQDIVSDMIINGDITPRQLSRRSMSSRTSSSISRSSKKKSRRRTATREDNEKAMLRNRQALSRLRKTREKELEQRAEKLGRRQAANEMANLRSRGAFDPPI</sequence>
<dbReference type="Proteomes" id="UP000835052">
    <property type="component" value="Unassembled WGS sequence"/>
</dbReference>
<gene>
    <name evidence="3" type="ORF">CAUJ_LOCUS15841</name>
</gene>
<feature type="compositionally biased region" description="Basic and acidic residues" evidence="2">
    <location>
        <begin position="106"/>
        <end position="115"/>
    </location>
</feature>
<keyword evidence="4" id="KW-1185">Reference proteome</keyword>
<feature type="region of interest" description="Disordered" evidence="2">
    <location>
        <begin position="74"/>
        <end position="162"/>
    </location>
</feature>
<accession>A0A8S1HXA8</accession>
<evidence type="ECO:0000313" key="3">
    <source>
        <dbReference type="EMBL" id="CAD6199942.1"/>
    </source>
</evidence>
<proteinExistence type="predicted"/>
<organism evidence="3 4">
    <name type="scientific">Caenorhabditis auriculariae</name>
    <dbReference type="NCBI Taxonomy" id="2777116"/>
    <lineage>
        <taxon>Eukaryota</taxon>
        <taxon>Metazoa</taxon>
        <taxon>Ecdysozoa</taxon>
        <taxon>Nematoda</taxon>
        <taxon>Chromadorea</taxon>
        <taxon>Rhabditida</taxon>
        <taxon>Rhabditina</taxon>
        <taxon>Rhabditomorpha</taxon>
        <taxon>Rhabditoidea</taxon>
        <taxon>Rhabditidae</taxon>
        <taxon>Peloderinae</taxon>
        <taxon>Caenorhabditis</taxon>
    </lineage>
</organism>
<evidence type="ECO:0000313" key="4">
    <source>
        <dbReference type="Proteomes" id="UP000835052"/>
    </source>
</evidence>
<name>A0A8S1HXA8_9PELO</name>
<feature type="coiled-coil region" evidence="1">
    <location>
        <begin position="15"/>
        <end position="49"/>
    </location>
</feature>
<evidence type="ECO:0000256" key="1">
    <source>
        <dbReference type="SAM" id="Coils"/>
    </source>
</evidence>